<dbReference type="CDD" id="cd02042">
    <property type="entry name" value="ParAB_family"/>
    <property type="match status" value="1"/>
</dbReference>
<dbReference type="Gene3D" id="3.40.50.300">
    <property type="entry name" value="P-loop containing nucleotide triphosphate hydrolases"/>
    <property type="match status" value="1"/>
</dbReference>
<comment type="caution">
    <text evidence="2">The sequence shown here is derived from an EMBL/GenBank/DDBJ whole genome shotgun (WGS) entry which is preliminary data.</text>
</comment>
<accession>A0A0V7ZGM7</accession>
<keyword evidence="3" id="KW-1185">Reference proteome</keyword>
<gene>
    <name evidence="2" type="ORF">BC008_14950</name>
</gene>
<dbReference type="Pfam" id="PF13614">
    <property type="entry name" value="AAA_31"/>
    <property type="match status" value="1"/>
</dbReference>
<reference evidence="2 3" key="1">
    <citation type="journal article" date="2015" name="Genome Announc.">
        <title>Draft Genome of the Euendolithic (true boring) Cyanobacterium Mastigocoleus testarum strain BC008.</title>
        <authorList>
            <person name="Guida B.S."/>
            <person name="Garcia-Pichel F."/>
        </authorList>
    </citation>
    <scope>NUCLEOTIDE SEQUENCE [LARGE SCALE GENOMIC DNA]</scope>
    <source>
        <strain evidence="2 3">BC008</strain>
    </source>
</reference>
<name>A0A0V7ZGM7_9CYAN</name>
<protein>
    <recommendedName>
        <fullName evidence="1">AAA domain-containing protein</fullName>
    </recommendedName>
</protein>
<dbReference type="InterPro" id="IPR025669">
    <property type="entry name" value="AAA_dom"/>
</dbReference>
<organism evidence="2 3">
    <name type="scientific">Mastigocoleus testarum BC008</name>
    <dbReference type="NCBI Taxonomy" id="371196"/>
    <lineage>
        <taxon>Bacteria</taxon>
        <taxon>Bacillati</taxon>
        <taxon>Cyanobacteriota</taxon>
        <taxon>Cyanophyceae</taxon>
        <taxon>Nostocales</taxon>
        <taxon>Hapalosiphonaceae</taxon>
        <taxon>Mastigocoleus</taxon>
    </lineage>
</organism>
<proteinExistence type="predicted"/>
<evidence type="ECO:0000259" key="1">
    <source>
        <dbReference type="Pfam" id="PF13614"/>
    </source>
</evidence>
<sequence>MNIDELVKKWSTLPHNLLESQLNFNFTNHLWNFLGFSYEANTTIVGGLKPNFIIYDQFNKPLLVVETKKRVVDLANISESEFVNSCHSSNLYREAIGDENSKIHGIRQYLSVKKNPAKYGLVFNGDFFQLFWRNDGLIIPLMEVQKVTKKTLPKLIYQLDYYLKNPNRAFIVSIWNRKGGIAKTTNIINIAAVLSAYKKRVLVVDFDPQVDLTRSLGVIPEHFKHKLLRCFDKIQLEEYDAAKKLTEQLIQKLYFNVRGQIYPISILPANKKTLEDFSEYNTDEKYHMPKKATALRKLLSLVRSEYDYILIDTSPKTDILTACSLFAADGVIIPSDYDPETLRHAKEISCHFIPKIIRSARQNSQRKKSLVDEIAPRLLGLVFSNSSNIGVTIEKEVARCLDELDIKVYKTKLRHCDNVVIAKFFRKPVVFYRPKSHASQMYIKLTEEIFMKSNFVEK</sequence>
<dbReference type="EMBL" id="LMTZ01000133">
    <property type="protein sequence ID" value="KST63749.1"/>
    <property type="molecule type" value="Genomic_DNA"/>
</dbReference>
<dbReference type="RefSeq" id="WP_027843902.1">
    <property type="nucleotide sequence ID" value="NZ_LMTZ01000133.1"/>
</dbReference>
<dbReference type="PANTHER" id="PTHR13696:SF99">
    <property type="entry name" value="COBYRINIC ACID AC-DIAMIDE SYNTHASE"/>
    <property type="match status" value="1"/>
</dbReference>
<evidence type="ECO:0000313" key="3">
    <source>
        <dbReference type="Proteomes" id="UP000053372"/>
    </source>
</evidence>
<dbReference type="InterPro" id="IPR027417">
    <property type="entry name" value="P-loop_NTPase"/>
</dbReference>
<dbReference type="AlphaFoldDB" id="A0A0V7ZGM7"/>
<evidence type="ECO:0000313" key="2">
    <source>
        <dbReference type="EMBL" id="KST63749.1"/>
    </source>
</evidence>
<feature type="domain" description="AAA" evidence="1">
    <location>
        <begin position="171"/>
        <end position="357"/>
    </location>
</feature>
<dbReference type="SUPFAM" id="SSF52540">
    <property type="entry name" value="P-loop containing nucleoside triphosphate hydrolases"/>
    <property type="match status" value="1"/>
</dbReference>
<dbReference type="InterPro" id="IPR050678">
    <property type="entry name" value="DNA_Partitioning_ATPase"/>
</dbReference>
<dbReference type="PANTHER" id="PTHR13696">
    <property type="entry name" value="P-LOOP CONTAINING NUCLEOSIDE TRIPHOSPHATE HYDROLASE"/>
    <property type="match status" value="1"/>
</dbReference>
<dbReference type="Proteomes" id="UP000053372">
    <property type="component" value="Unassembled WGS sequence"/>
</dbReference>
<dbReference type="OrthoDB" id="9815116at2"/>